<name>A0ABP3SKI9_9ACTN</name>
<organism evidence="1 2">
    <name type="scientific">Sporichthya brevicatena</name>
    <dbReference type="NCBI Taxonomy" id="171442"/>
    <lineage>
        <taxon>Bacteria</taxon>
        <taxon>Bacillati</taxon>
        <taxon>Actinomycetota</taxon>
        <taxon>Actinomycetes</taxon>
        <taxon>Sporichthyales</taxon>
        <taxon>Sporichthyaceae</taxon>
        <taxon>Sporichthya</taxon>
    </lineage>
</organism>
<dbReference type="EMBL" id="BAAAHE010000049">
    <property type="protein sequence ID" value="GAA0635946.1"/>
    <property type="molecule type" value="Genomic_DNA"/>
</dbReference>
<dbReference type="RefSeq" id="WP_344609084.1">
    <property type="nucleotide sequence ID" value="NZ_BAAAHE010000049.1"/>
</dbReference>
<dbReference type="InterPro" id="IPR036388">
    <property type="entry name" value="WH-like_DNA-bd_sf"/>
</dbReference>
<proteinExistence type="predicted"/>
<evidence type="ECO:0000313" key="2">
    <source>
        <dbReference type="Proteomes" id="UP001500957"/>
    </source>
</evidence>
<sequence>MIPTDRPLGYWVKHLDNLLETSLDRVLARSGIRRRHWQVLNVLREGPRDRAQIAEAMLAFWLPASVTQTDVVDDLVRRGWAEIDGDLYALTSDGEEAHSRVSLDVATLRAQVTQGFSADEYAAVVNALARMAENLEGSEQGR</sequence>
<keyword evidence="2" id="KW-1185">Reference proteome</keyword>
<gene>
    <name evidence="1" type="ORF">GCM10009547_45180</name>
</gene>
<evidence type="ECO:0000313" key="1">
    <source>
        <dbReference type="EMBL" id="GAA0635946.1"/>
    </source>
</evidence>
<comment type="caution">
    <text evidence="1">The sequence shown here is derived from an EMBL/GenBank/DDBJ whole genome shotgun (WGS) entry which is preliminary data.</text>
</comment>
<dbReference type="Proteomes" id="UP001500957">
    <property type="component" value="Unassembled WGS sequence"/>
</dbReference>
<protein>
    <submittedName>
        <fullName evidence="1">MarR family winged helix-turn-helix transcriptional regulator</fullName>
    </submittedName>
</protein>
<accession>A0ABP3SKI9</accession>
<dbReference type="Gene3D" id="1.10.10.10">
    <property type="entry name" value="Winged helix-like DNA-binding domain superfamily/Winged helix DNA-binding domain"/>
    <property type="match status" value="1"/>
</dbReference>
<dbReference type="InterPro" id="IPR036390">
    <property type="entry name" value="WH_DNA-bd_sf"/>
</dbReference>
<dbReference type="SUPFAM" id="SSF46785">
    <property type="entry name" value="Winged helix' DNA-binding domain"/>
    <property type="match status" value="1"/>
</dbReference>
<reference evidence="2" key="1">
    <citation type="journal article" date="2019" name="Int. J. Syst. Evol. Microbiol.">
        <title>The Global Catalogue of Microorganisms (GCM) 10K type strain sequencing project: providing services to taxonomists for standard genome sequencing and annotation.</title>
        <authorList>
            <consortium name="The Broad Institute Genomics Platform"/>
            <consortium name="The Broad Institute Genome Sequencing Center for Infectious Disease"/>
            <person name="Wu L."/>
            <person name="Ma J."/>
        </authorList>
    </citation>
    <scope>NUCLEOTIDE SEQUENCE [LARGE SCALE GENOMIC DNA]</scope>
    <source>
        <strain evidence="2">JCM 10671</strain>
    </source>
</reference>